<dbReference type="KEGG" id="mfv:Mfer_0062"/>
<evidence type="ECO:0000256" key="3">
    <source>
        <dbReference type="ARBA" id="ARBA00023125"/>
    </source>
</evidence>
<dbReference type="InterPro" id="IPR013321">
    <property type="entry name" value="Arc_rbn_hlx_hlx"/>
</dbReference>
<dbReference type="CDD" id="cd22231">
    <property type="entry name" value="RHH_NikR_HicB-like"/>
    <property type="match status" value="1"/>
</dbReference>
<dbReference type="Pfam" id="PF08753">
    <property type="entry name" value="NikR_C"/>
    <property type="match status" value="1"/>
</dbReference>
<dbReference type="InterPro" id="IPR045865">
    <property type="entry name" value="ACT-like_dom_sf"/>
</dbReference>
<keyword evidence="4" id="KW-0804">Transcription</keyword>
<sequence>MKIISISVNKKFLEKIDRTWEELGFSGRSEFIRAAVRKMIDESKYKFQDKIINVVLLLVHNRRFEKEISDVAHKYNGLITTQIHSHVGNKDCLEVFIVRGRSKEIKEMIHKFRQYKLKRLELVTL</sequence>
<name>E3GWX7_METFV</name>
<dbReference type="OrthoDB" id="9459at2157"/>
<gene>
    <name evidence="7" type="ordered locus">Mfer_0062</name>
</gene>
<dbReference type="InterPro" id="IPR027271">
    <property type="entry name" value="Acetolactate_synth/TF_NikR_C"/>
</dbReference>
<evidence type="ECO:0000259" key="6">
    <source>
        <dbReference type="Pfam" id="PF08753"/>
    </source>
</evidence>
<proteinExistence type="inferred from homology"/>
<keyword evidence="3" id="KW-0238">DNA-binding</keyword>
<dbReference type="InterPro" id="IPR014864">
    <property type="entry name" value="TF_NikR_Ni-bd_C"/>
</dbReference>
<keyword evidence="2" id="KW-0805">Transcription regulation</keyword>
<dbReference type="EMBL" id="CP002278">
    <property type="protein sequence ID" value="ADP76866.1"/>
    <property type="molecule type" value="Genomic_DNA"/>
</dbReference>
<dbReference type="InterPro" id="IPR002145">
    <property type="entry name" value="CopG"/>
</dbReference>
<keyword evidence="8" id="KW-1185">Reference proteome</keyword>
<dbReference type="SUPFAM" id="SSF55021">
    <property type="entry name" value="ACT-like"/>
    <property type="match status" value="1"/>
</dbReference>
<organism evidence="7 8">
    <name type="scientific">Methanothermus fervidus (strain ATCC 43054 / DSM 2088 / JCM 10308 / V24 S)</name>
    <dbReference type="NCBI Taxonomy" id="523846"/>
    <lineage>
        <taxon>Archaea</taxon>
        <taxon>Methanobacteriati</taxon>
        <taxon>Methanobacteriota</taxon>
        <taxon>Methanomada group</taxon>
        <taxon>Methanobacteria</taxon>
        <taxon>Methanobacteriales</taxon>
        <taxon>Methanothermaceae</taxon>
        <taxon>Methanothermus</taxon>
    </lineage>
</organism>
<feature type="domain" description="Transcription factor NikR nickel binding C-terminal" evidence="6">
    <location>
        <begin position="60"/>
        <end position="116"/>
    </location>
</feature>
<evidence type="ECO:0000313" key="7">
    <source>
        <dbReference type="EMBL" id="ADP76866.1"/>
    </source>
</evidence>
<evidence type="ECO:0000313" key="8">
    <source>
        <dbReference type="Proteomes" id="UP000002315"/>
    </source>
</evidence>
<dbReference type="Pfam" id="PF01402">
    <property type="entry name" value="RHH_1"/>
    <property type="match status" value="1"/>
</dbReference>
<evidence type="ECO:0000256" key="2">
    <source>
        <dbReference type="ARBA" id="ARBA00023015"/>
    </source>
</evidence>
<feature type="domain" description="Ribbon-helix-helix protein CopG" evidence="5">
    <location>
        <begin position="2"/>
        <end position="40"/>
    </location>
</feature>
<dbReference type="InterPro" id="IPR010985">
    <property type="entry name" value="Ribbon_hlx_hlx"/>
</dbReference>
<accession>E3GWX7</accession>
<comment type="similarity">
    <text evidence="1">Belongs to the transcriptional regulatory CopG/NikR family.</text>
</comment>
<evidence type="ECO:0000256" key="4">
    <source>
        <dbReference type="ARBA" id="ARBA00023163"/>
    </source>
</evidence>
<dbReference type="SUPFAM" id="SSF47598">
    <property type="entry name" value="Ribbon-helix-helix"/>
    <property type="match status" value="1"/>
</dbReference>
<dbReference type="HOGENOM" id="CLU_113319_0_1_2"/>
<dbReference type="PANTHER" id="PTHR34719:SF3">
    <property type="entry name" value="NICKEL-RESPONSIVE REGULATOR-RELATED"/>
    <property type="match status" value="1"/>
</dbReference>
<dbReference type="GO" id="GO:0006355">
    <property type="term" value="P:regulation of DNA-templated transcription"/>
    <property type="evidence" value="ECO:0007669"/>
    <property type="project" value="InterPro"/>
</dbReference>
<protein>
    <submittedName>
        <fullName evidence="7">Transcriptional regulator NikR, CopG family</fullName>
    </submittedName>
</protein>
<dbReference type="Proteomes" id="UP000002315">
    <property type="component" value="Chromosome"/>
</dbReference>
<dbReference type="InterPro" id="IPR050192">
    <property type="entry name" value="CopG/NikR_regulator"/>
</dbReference>
<dbReference type="PANTHER" id="PTHR34719">
    <property type="entry name" value="NICKEL-RESPONSIVE REGULATOR"/>
    <property type="match status" value="1"/>
</dbReference>
<dbReference type="Gene3D" id="1.10.1220.10">
    <property type="entry name" value="Met repressor-like"/>
    <property type="match status" value="1"/>
</dbReference>
<evidence type="ECO:0000259" key="5">
    <source>
        <dbReference type="Pfam" id="PF01402"/>
    </source>
</evidence>
<evidence type="ECO:0000256" key="1">
    <source>
        <dbReference type="ARBA" id="ARBA00008478"/>
    </source>
</evidence>
<dbReference type="GO" id="GO:0003677">
    <property type="term" value="F:DNA binding"/>
    <property type="evidence" value="ECO:0007669"/>
    <property type="project" value="UniProtKB-KW"/>
</dbReference>
<dbReference type="AlphaFoldDB" id="E3GWX7"/>
<reference evidence="7 8" key="1">
    <citation type="journal article" date="2010" name="Stand. Genomic Sci.">
        <title>Complete genome sequence of Methanothermus fervidus type strain (V24S).</title>
        <authorList>
            <person name="Anderson I."/>
            <person name="Djao O.D."/>
            <person name="Misra M."/>
            <person name="Chertkov O."/>
            <person name="Nolan M."/>
            <person name="Lucas S."/>
            <person name="Lapidus A."/>
            <person name="Del Rio T.G."/>
            <person name="Tice H."/>
            <person name="Cheng J.F."/>
            <person name="Tapia R."/>
            <person name="Han C."/>
            <person name="Goodwin L."/>
            <person name="Pitluck S."/>
            <person name="Liolios K."/>
            <person name="Ivanova N."/>
            <person name="Mavromatis K."/>
            <person name="Mikhailova N."/>
            <person name="Pati A."/>
            <person name="Brambilla E."/>
            <person name="Chen A."/>
            <person name="Palaniappan K."/>
            <person name="Land M."/>
            <person name="Hauser L."/>
            <person name="Chang Y.J."/>
            <person name="Jeffries C.D."/>
            <person name="Sikorski J."/>
            <person name="Spring S."/>
            <person name="Rohde M."/>
            <person name="Eichinger K."/>
            <person name="Huber H."/>
            <person name="Wirth R."/>
            <person name="Goker M."/>
            <person name="Detter J.C."/>
            <person name="Woyke T."/>
            <person name="Bristow J."/>
            <person name="Eisen J.A."/>
            <person name="Markowitz V."/>
            <person name="Hugenholtz P."/>
            <person name="Klenk H.P."/>
            <person name="Kyrpides N.C."/>
        </authorList>
    </citation>
    <scope>NUCLEOTIDE SEQUENCE [LARGE SCALE GENOMIC DNA]</scope>
    <source>
        <strain evidence="8">ATCC 43054 / DSM 2088 / JCM 10308 / V24 S</strain>
    </source>
</reference>
<dbReference type="Gene3D" id="3.30.70.1150">
    <property type="entry name" value="ACT-like. Chain A, domain 2"/>
    <property type="match status" value="1"/>
</dbReference>
<dbReference type="STRING" id="523846.Mfer_0062"/>